<dbReference type="RefSeq" id="WP_103873777.1">
    <property type="nucleotide sequence ID" value="NZ_FNUY01000007.1"/>
</dbReference>
<name>A0A1H6BF72_9HYPH</name>
<dbReference type="EMBL" id="FNUY01000007">
    <property type="protein sequence ID" value="SEG59292.1"/>
    <property type="molecule type" value="Genomic_DNA"/>
</dbReference>
<dbReference type="AlphaFoldDB" id="A0A1H6BF72"/>
<dbReference type="OrthoDB" id="8006068at2"/>
<accession>A0A1H6BF72</accession>
<reference evidence="1 2" key="1">
    <citation type="submission" date="2016-10" db="EMBL/GenBank/DDBJ databases">
        <authorList>
            <person name="de Groot N.N."/>
        </authorList>
    </citation>
    <scope>NUCLEOTIDE SEQUENCE [LARGE SCALE GENOMIC DNA]</scope>
    <source>
        <strain evidence="1 2">DSM 26656</strain>
    </source>
</reference>
<keyword evidence="2" id="KW-1185">Reference proteome</keyword>
<organism evidence="1 2">
    <name type="scientific">Bosea lathyri</name>
    <dbReference type="NCBI Taxonomy" id="1036778"/>
    <lineage>
        <taxon>Bacteria</taxon>
        <taxon>Pseudomonadati</taxon>
        <taxon>Pseudomonadota</taxon>
        <taxon>Alphaproteobacteria</taxon>
        <taxon>Hyphomicrobiales</taxon>
        <taxon>Boseaceae</taxon>
        <taxon>Bosea</taxon>
    </lineage>
</organism>
<evidence type="ECO:0000313" key="1">
    <source>
        <dbReference type="EMBL" id="SEG59292.1"/>
    </source>
</evidence>
<protein>
    <submittedName>
        <fullName evidence="1">Uncharacterized protein</fullName>
    </submittedName>
</protein>
<evidence type="ECO:0000313" key="2">
    <source>
        <dbReference type="Proteomes" id="UP000236743"/>
    </source>
</evidence>
<dbReference type="Proteomes" id="UP000236743">
    <property type="component" value="Unassembled WGS sequence"/>
</dbReference>
<proteinExistence type="predicted"/>
<sequence length="141" mass="14993">MTIQISKQIADALGFDIEAAVAEFQQALRDHAESEGQPAPAAHPLVEQIVAAGGAFEIVEAPEVPLPALTRLSKATLWRRCSDAEAEALDLALAAAPVRLRRIFEGAGYLDHSDENFPDLRAGIVAALGEIRADEVLAPES</sequence>
<gene>
    <name evidence="1" type="ORF">SAMN04488115_107188</name>
</gene>